<proteinExistence type="predicted"/>
<dbReference type="Pfam" id="PF01661">
    <property type="entry name" value="Macro"/>
    <property type="match status" value="1"/>
</dbReference>
<dbReference type="InterPro" id="IPR002589">
    <property type="entry name" value="Macro_dom"/>
</dbReference>
<evidence type="ECO:0000259" key="1">
    <source>
        <dbReference type="PROSITE" id="PS51154"/>
    </source>
</evidence>
<evidence type="ECO:0000313" key="3">
    <source>
        <dbReference type="Proteomes" id="UP000886469"/>
    </source>
</evidence>
<sequence length="172" mass="17862">MPALLQALQADITTLAVDAIVNAANSSLLGGGGVDGAIHRAAGPELRQACRLLGGCPTGDARLTQGFRLPARYIIHTVGPVWHGGSSGEAELLAACYRRSVELATAQGVMTMAFPSISTGIYGYPIEQAATIAVSTVRSSLPAGGPIQEVFFCCFSRRDLEVYAALLGESLL</sequence>
<reference evidence="2" key="1">
    <citation type="submission" date="2019-03" db="EMBL/GenBank/DDBJ databases">
        <title>Metabolic reconstructions from genomes of highly enriched 'Candidatus Accumulibacter' and 'Candidatus Competibacter' bioreactor populations.</title>
        <authorList>
            <person name="Annavajhala M.K."/>
            <person name="Welles L."/>
            <person name="Abbas B."/>
            <person name="Sorokin D."/>
            <person name="Park H."/>
            <person name="Van Loosdrecht M."/>
            <person name="Chandran K."/>
        </authorList>
    </citation>
    <scope>NUCLEOTIDE SEQUENCE</scope>
    <source>
        <strain evidence="2">SBR_L</strain>
    </source>
</reference>
<protein>
    <submittedName>
        <fullName evidence="2">O-acetyl-ADP-ribose deacetylase</fullName>
    </submittedName>
</protein>
<dbReference type="SMART" id="SM00506">
    <property type="entry name" value="A1pp"/>
    <property type="match status" value="1"/>
</dbReference>
<dbReference type="PANTHER" id="PTHR11106:SF27">
    <property type="entry name" value="MACRO DOMAIN-CONTAINING PROTEIN"/>
    <property type="match status" value="1"/>
</dbReference>
<dbReference type="InterPro" id="IPR043472">
    <property type="entry name" value="Macro_dom-like"/>
</dbReference>
<feature type="domain" description="Macro" evidence="1">
    <location>
        <begin position="1"/>
        <end position="171"/>
    </location>
</feature>
<dbReference type="NCBIfam" id="NF001664">
    <property type="entry name" value="PRK00431.1-6"/>
    <property type="match status" value="1"/>
</dbReference>
<dbReference type="CDD" id="cd02908">
    <property type="entry name" value="Macro_OAADPr_deacetylase"/>
    <property type="match status" value="1"/>
</dbReference>
<dbReference type="SUPFAM" id="SSF52949">
    <property type="entry name" value="Macro domain-like"/>
    <property type="match status" value="1"/>
</dbReference>
<dbReference type="PROSITE" id="PS51154">
    <property type="entry name" value="MACRO"/>
    <property type="match status" value="1"/>
</dbReference>
<name>A0ABX1T8J5_9PROT</name>
<dbReference type="Proteomes" id="UP000886469">
    <property type="component" value="Unassembled WGS sequence"/>
</dbReference>
<dbReference type="Gene3D" id="3.40.220.10">
    <property type="entry name" value="Leucine Aminopeptidase, subunit E, domain 1"/>
    <property type="match status" value="1"/>
</dbReference>
<keyword evidence="3" id="KW-1185">Reference proteome</keyword>
<comment type="caution">
    <text evidence="2">The sequence shown here is derived from an EMBL/GenBank/DDBJ whole genome shotgun (WGS) entry which is preliminary data.</text>
</comment>
<dbReference type="EMBL" id="SPMX01000033">
    <property type="protein sequence ID" value="NMQ05989.1"/>
    <property type="molecule type" value="Genomic_DNA"/>
</dbReference>
<gene>
    <name evidence="2" type="ORF">E4Q08_12325</name>
</gene>
<organism evidence="2 3">
    <name type="scientific">Candidatus Accumulibacter contiguus</name>
    <dbReference type="NCBI Taxonomy" id="2954381"/>
    <lineage>
        <taxon>Bacteria</taxon>
        <taxon>Pseudomonadati</taxon>
        <taxon>Pseudomonadota</taxon>
        <taxon>Betaproteobacteria</taxon>
        <taxon>Candidatus Accumulibacter</taxon>
    </lineage>
</organism>
<accession>A0ABX1T8J5</accession>
<dbReference type="PANTHER" id="PTHR11106">
    <property type="entry name" value="GANGLIOSIDE INDUCED DIFFERENTIATION ASSOCIATED PROTEIN 2-RELATED"/>
    <property type="match status" value="1"/>
</dbReference>
<dbReference type="RefSeq" id="WP_169070603.1">
    <property type="nucleotide sequence ID" value="NZ_JAZKUC010000002.1"/>
</dbReference>
<evidence type="ECO:0000313" key="2">
    <source>
        <dbReference type="EMBL" id="NMQ05989.1"/>
    </source>
</evidence>